<dbReference type="PANTHER" id="PTHR12984">
    <property type="entry name" value="SCY1-RELATED S/T PROTEIN KINASE-LIKE"/>
    <property type="match status" value="1"/>
</dbReference>
<dbReference type="Gene3D" id="1.10.510.10">
    <property type="entry name" value="Transferase(Phosphotransferase) domain 1"/>
    <property type="match status" value="1"/>
</dbReference>
<dbReference type="EMBL" id="DF836432">
    <property type="protein sequence ID" value="GAN06975.1"/>
    <property type="molecule type" value="Genomic_DNA"/>
</dbReference>
<dbReference type="Pfam" id="PF00069">
    <property type="entry name" value="Pkinase"/>
    <property type="match status" value="1"/>
</dbReference>
<dbReference type="SUPFAM" id="SSF56112">
    <property type="entry name" value="Protein kinase-like (PK-like)"/>
    <property type="match status" value="1"/>
</dbReference>
<dbReference type="InterPro" id="IPR051177">
    <property type="entry name" value="CIK-Related_Protein"/>
</dbReference>
<dbReference type="InterPro" id="IPR011009">
    <property type="entry name" value="Kinase-like_dom_sf"/>
</dbReference>
<proteinExistence type="predicted"/>
<feature type="compositionally biased region" description="Low complexity" evidence="1">
    <location>
        <begin position="730"/>
        <end position="742"/>
    </location>
</feature>
<dbReference type="SMART" id="SM00220">
    <property type="entry name" value="S_TKc"/>
    <property type="match status" value="1"/>
</dbReference>
<feature type="region of interest" description="Disordered" evidence="1">
    <location>
        <begin position="831"/>
        <end position="864"/>
    </location>
</feature>
<evidence type="ECO:0000256" key="1">
    <source>
        <dbReference type="SAM" id="MobiDB-lite"/>
    </source>
</evidence>
<feature type="compositionally biased region" description="Polar residues" evidence="1">
    <location>
        <begin position="659"/>
        <end position="675"/>
    </location>
</feature>
<dbReference type="CDD" id="cd14011">
    <property type="entry name" value="PK_SCY1_like"/>
    <property type="match status" value="1"/>
</dbReference>
<sequence length="864" mass="95718">MSSAFYSFISSITNTLTSKYDIKHQISSAGLWKIYQGERKTTGKKVALFIFEKKLLDTLFKRERGSSRHDTDVVYELLKKEASNLARLRHPSILEVVEPVSESRSSIVFVTEPLMGSLTHLVKSDDNYSSDSQAPSLDLDELEIQKGLLQVGKGLQFLNDAKVVHHNLTTDAIFVNAKGDWKIGGLGFSVFLNAGNASENMGYDNNEFMPEACQVSLDYAAPESVLDNNICQANDMFSLGCLAYAVHNKGISILKTFNSFHTYERQIKTIHAQTLSNIPAHLQDVIRSLLTRHPNQRMDPVSFQNSKYFDNLLVSTMKFLESFPEKTREEKAQFMKGLARVLGQFPERVLKRKILPSLLEELKDNQLLPYTIPNIFIITQKLSQQEFCDLVLPSLKPVFNVRDPPQNMIVLLEKLDVFQQKTPREVFRDDVMPLVYAALEAPAAVVQEKALRIIPSLAESLDYTAVKSSLFPRVQTVFVQTTILSVKVSTLICFHSMIKVLDKFTVQEKLVPLLKNIKTKEPAVMLATLAVYDEVGKLADKATIATEILPQLWRMSFGPLLNLEQFQKFMKTIRDLTNRVEEAHTRHLQEVKSLEEQTRSVNTSSSASSPQLLNQAAIGADTNVSFESLVQGGGSGGTAAVNSALDTDMFGALVGNGTASAHNATPRQKPITANQSSSSSWAMPSQPAIVPSPVQQSRLAQPTSNGWSSSSTMQPTNTWNKQLAPATTAPIIPSTTTSSSSINWNTKPQQQQNNWSSSLKPMSSPQQQQQQQQQEIPSLASPPSFAMNQMSLNNPMNHNNGNANYNALRSIPTSNTQQSQQPTMMPLSTSMGLLKPVSSSSMTPLKNNTPHVTKTNLHAFDPLG</sequence>
<keyword evidence="4" id="KW-1185">Reference proteome</keyword>
<keyword evidence="3" id="KW-0808">Transferase</keyword>
<dbReference type="AlphaFoldDB" id="A0A0C9LVL3"/>
<dbReference type="Proteomes" id="UP000053815">
    <property type="component" value="Unassembled WGS sequence"/>
</dbReference>
<feature type="compositionally biased region" description="Polar residues" evidence="1">
    <location>
        <begin position="831"/>
        <end position="856"/>
    </location>
</feature>
<feature type="region of interest" description="Disordered" evidence="1">
    <location>
        <begin position="730"/>
        <end position="801"/>
    </location>
</feature>
<evidence type="ECO:0000313" key="3">
    <source>
        <dbReference type="EMBL" id="GAN06975.1"/>
    </source>
</evidence>
<feature type="compositionally biased region" description="Polar residues" evidence="1">
    <location>
        <begin position="693"/>
        <end position="718"/>
    </location>
</feature>
<dbReference type="Gene3D" id="3.30.200.20">
    <property type="entry name" value="Phosphorylase Kinase, domain 1"/>
    <property type="match status" value="1"/>
</dbReference>
<accession>A0A0C9LVL3</accession>
<evidence type="ECO:0000259" key="2">
    <source>
        <dbReference type="PROSITE" id="PS50011"/>
    </source>
</evidence>
<dbReference type="Gene3D" id="1.25.10.10">
    <property type="entry name" value="Leucine-rich Repeat Variant"/>
    <property type="match status" value="1"/>
</dbReference>
<gene>
    <name evidence="3" type="ORF">MAM1_0143d06465</name>
</gene>
<dbReference type="InterPro" id="IPR016024">
    <property type="entry name" value="ARM-type_fold"/>
</dbReference>
<evidence type="ECO:0000313" key="4">
    <source>
        <dbReference type="Proteomes" id="UP000053815"/>
    </source>
</evidence>
<feature type="region of interest" description="Disordered" evidence="1">
    <location>
        <begin position="659"/>
        <end position="718"/>
    </location>
</feature>
<dbReference type="OrthoDB" id="79687at2759"/>
<feature type="compositionally biased region" description="Polar residues" evidence="1">
    <location>
        <begin position="743"/>
        <end position="765"/>
    </location>
</feature>
<dbReference type="InterPro" id="IPR000719">
    <property type="entry name" value="Prot_kinase_dom"/>
</dbReference>
<keyword evidence="3" id="KW-0418">Kinase</keyword>
<dbReference type="InterPro" id="IPR011989">
    <property type="entry name" value="ARM-like"/>
</dbReference>
<dbReference type="GO" id="GO:0005524">
    <property type="term" value="F:ATP binding"/>
    <property type="evidence" value="ECO:0007669"/>
    <property type="project" value="InterPro"/>
</dbReference>
<organism evidence="3">
    <name type="scientific">Mucor ambiguus</name>
    <dbReference type="NCBI Taxonomy" id="91626"/>
    <lineage>
        <taxon>Eukaryota</taxon>
        <taxon>Fungi</taxon>
        <taxon>Fungi incertae sedis</taxon>
        <taxon>Mucoromycota</taxon>
        <taxon>Mucoromycotina</taxon>
        <taxon>Mucoromycetes</taxon>
        <taxon>Mucorales</taxon>
        <taxon>Mucorineae</taxon>
        <taxon>Mucoraceae</taxon>
        <taxon>Mucor</taxon>
    </lineage>
</organism>
<dbReference type="PANTHER" id="PTHR12984:SF6">
    <property type="entry name" value="SCY1-LIKE PROTEIN 2"/>
    <property type="match status" value="1"/>
</dbReference>
<name>A0A0C9LVL3_9FUNG</name>
<dbReference type="GO" id="GO:0004672">
    <property type="term" value="F:protein kinase activity"/>
    <property type="evidence" value="ECO:0007669"/>
    <property type="project" value="InterPro"/>
</dbReference>
<protein>
    <submittedName>
        <fullName evidence="3">SCY1 protein kinase</fullName>
    </submittedName>
</protein>
<feature type="compositionally biased region" description="Low complexity" evidence="1">
    <location>
        <begin position="788"/>
        <end position="801"/>
    </location>
</feature>
<dbReference type="PROSITE" id="PS50011">
    <property type="entry name" value="PROTEIN_KINASE_DOM"/>
    <property type="match status" value="1"/>
</dbReference>
<feature type="domain" description="Protein kinase" evidence="2">
    <location>
        <begin position="20"/>
        <end position="309"/>
    </location>
</feature>
<dbReference type="STRING" id="91626.A0A0C9LVL3"/>
<reference evidence="3" key="1">
    <citation type="submission" date="2014-09" db="EMBL/GenBank/DDBJ databases">
        <title>Draft genome sequence of an oleaginous Mucoromycotina fungus Mucor ambiguus NBRC6742.</title>
        <authorList>
            <person name="Takeda I."/>
            <person name="Yamane N."/>
            <person name="Morita T."/>
            <person name="Tamano K."/>
            <person name="Machida M."/>
            <person name="Baker S."/>
            <person name="Koike H."/>
        </authorList>
    </citation>
    <scope>NUCLEOTIDE SEQUENCE</scope>
    <source>
        <strain evidence="3">NBRC 6742</strain>
    </source>
</reference>
<dbReference type="SUPFAM" id="SSF48371">
    <property type="entry name" value="ARM repeat"/>
    <property type="match status" value="1"/>
</dbReference>